<comment type="subcellular location">
    <subcellularLocation>
        <location evidence="2">Membrane</location>
        <topology evidence="2">Multi-pass membrane protein</topology>
    </subcellularLocation>
</comment>
<feature type="transmembrane region" description="Helical" evidence="14">
    <location>
        <begin position="175"/>
        <end position="197"/>
    </location>
</feature>
<dbReference type="PANTHER" id="PTHR45436:SF14">
    <property type="entry name" value="SENSOR PROTEIN QSEC"/>
    <property type="match status" value="1"/>
</dbReference>
<dbReference type="PRINTS" id="PR00344">
    <property type="entry name" value="BCTRLSENSOR"/>
</dbReference>
<evidence type="ECO:0000256" key="7">
    <source>
        <dbReference type="ARBA" id="ARBA00022741"/>
    </source>
</evidence>
<dbReference type="InterPro" id="IPR003594">
    <property type="entry name" value="HATPase_dom"/>
</dbReference>
<evidence type="ECO:0000259" key="15">
    <source>
        <dbReference type="PROSITE" id="PS50109"/>
    </source>
</evidence>
<dbReference type="EMBL" id="JAVDQN010000001">
    <property type="protein sequence ID" value="MDR6373513.1"/>
    <property type="molecule type" value="Genomic_DNA"/>
</dbReference>
<dbReference type="EC" id="2.7.13.3" evidence="3"/>
<keyword evidence="9" id="KW-0067">ATP-binding</keyword>
<dbReference type="PANTHER" id="PTHR45436">
    <property type="entry name" value="SENSOR HISTIDINE KINASE YKOH"/>
    <property type="match status" value="1"/>
</dbReference>
<evidence type="ECO:0000256" key="13">
    <source>
        <dbReference type="SAM" id="MobiDB-lite"/>
    </source>
</evidence>
<dbReference type="GO" id="GO:0004673">
    <property type="term" value="F:protein histidine kinase activity"/>
    <property type="evidence" value="ECO:0007669"/>
    <property type="project" value="UniProtKB-EC"/>
</dbReference>
<evidence type="ECO:0000256" key="14">
    <source>
        <dbReference type="SAM" id="Phobius"/>
    </source>
</evidence>
<reference evidence="16 17" key="1">
    <citation type="submission" date="2023-07" db="EMBL/GenBank/DDBJ databases">
        <title>Sorghum-associated microbial communities from plants grown in Nebraska, USA.</title>
        <authorList>
            <person name="Schachtman D."/>
        </authorList>
    </citation>
    <scope>NUCLEOTIDE SEQUENCE [LARGE SCALE GENOMIC DNA]</scope>
    <source>
        <strain evidence="16 17">DS1039</strain>
    </source>
</reference>
<dbReference type="SUPFAM" id="SSF55874">
    <property type="entry name" value="ATPase domain of HSP90 chaperone/DNA topoisomerase II/histidine kinase"/>
    <property type="match status" value="1"/>
</dbReference>
<dbReference type="InterPro" id="IPR036097">
    <property type="entry name" value="HisK_dim/P_sf"/>
</dbReference>
<proteinExistence type="predicted"/>
<dbReference type="PROSITE" id="PS50109">
    <property type="entry name" value="HIS_KIN"/>
    <property type="match status" value="1"/>
</dbReference>
<keyword evidence="11" id="KW-0902">Two-component regulatory system</keyword>
<evidence type="ECO:0000256" key="5">
    <source>
        <dbReference type="ARBA" id="ARBA00022679"/>
    </source>
</evidence>
<dbReference type="SMART" id="SM00388">
    <property type="entry name" value="HisKA"/>
    <property type="match status" value="1"/>
</dbReference>
<dbReference type="Gene3D" id="3.30.565.10">
    <property type="entry name" value="Histidine kinase-like ATPase, C-terminal domain"/>
    <property type="match status" value="1"/>
</dbReference>
<dbReference type="InterPro" id="IPR036890">
    <property type="entry name" value="HATPase_C_sf"/>
</dbReference>
<dbReference type="InterPro" id="IPR005467">
    <property type="entry name" value="His_kinase_dom"/>
</dbReference>
<evidence type="ECO:0000256" key="9">
    <source>
        <dbReference type="ARBA" id="ARBA00022840"/>
    </source>
</evidence>
<evidence type="ECO:0000313" key="17">
    <source>
        <dbReference type="Proteomes" id="UP001185254"/>
    </source>
</evidence>
<dbReference type="Proteomes" id="UP001185254">
    <property type="component" value="Unassembled WGS sequence"/>
</dbReference>
<evidence type="ECO:0000256" key="2">
    <source>
        <dbReference type="ARBA" id="ARBA00004141"/>
    </source>
</evidence>
<gene>
    <name evidence="16" type="ORF">J2776_000189</name>
</gene>
<dbReference type="SUPFAM" id="SSF47384">
    <property type="entry name" value="Homodimeric domain of signal transducing histidine kinase"/>
    <property type="match status" value="1"/>
</dbReference>
<dbReference type="SMART" id="SM00387">
    <property type="entry name" value="HATPase_c"/>
    <property type="match status" value="1"/>
</dbReference>
<evidence type="ECO:0000256" key="3">
    <source>
        <dbReference type="ARBA" id="ARBA00012438"/>
    </source>
</evidence>
<dbReference type="Pfam" id="PF00512">
    <property type="entry name" value="HisKA"/>
    <property type="match status" value="1"/>
</dbReference>
<keyword evidence="5 16" id="KW-0808">Transferase</keyword>
<dbReference type="CDD" id="cd00082">
    <property type="entry name" value="HisKA"/>
    <property type="match status" value="1"/>
</dbReference>
<organism evidence="16 17">
    <name type="scientific">Paraburkholderia caledonica</name>
    <dbReference type="NCBI Taxonomy" id="134536"/>
    <lineage>
        <taxon>Bacteria</taxon>
        <taxon>Pseudomonadati</taxon>
        <taxon>Pseudomonadota</taxon>
        <taxon>Betaproteobacteria</taxon>
        <taxon>Burkholderiales</taxon>
        <taxon>Burkholderiaceae</taxon>
        <taxon>Paraburkholderia</taxon>
    </lineage>
</organism>
<dbReference type="Gene3D" id="1.10.287.130">
    <property type="match status" value="1"/>
</dbReference>
<comment type="catalytic activity">
    <reaction evidence="1">
        <text>ATP + protein L-histidine = ADP + protein N-phospho-L-histidine.</text>
        <dbReference type="EC" id="2.7.13.3"/>
    </reaction>
</comment>
<keyword evidence="12 14" id="KW-0472">Membrane</keyword>
<keyword evidence="8 16" id="KW-0418">Kinase</keyword>
<keyword evidence="4" id="KW-0597">Phosphoprotein</keyword>
<keyword evidence="10 14" id="KW-1133">Transmembrane helix</keyword>
<evidence type="ECO:0000256" key="6">
    <source>
        <dbReference type="ARBA" id="ARBA00022692"/>
    </source>
</evidence>
<dbReference type="InterPro" id="IPR003661">
    <property type="entry name" value="HisK_dim/P_dom"/>
</dbReference>
<evidence type="ECO:0000256" key="12">
    <source>
        <dbReference type="ARBA" id="ARBA00023136"/>
    </source>
</evidence>
<evidence type="ECO:0000256" key="4">
    <source>
        <dbReference type="ARBA" id="ARBA00022553"/>
    </source>
</evidence>
<keyword evidence="6 14" id="KW-0812">Transmembrane</keyword>
<name>A0ABU1KRD1_9BURK</name>
<sequence>MSASIRRRLMLLVLASIGLVWAIALASSYRQATREVAEWEEARLAEVAQMLALLDQSNLATLANAHIDVREEERGGETSANDTDDDDSLPRDALFQVRARNGDVIAGSPPLRALNAWDLPVPPVTGVQDVVLGGQTYHSFTLRDTPLGHTVRVFEQANTRSDLVSGVASRIARPALIALPVLALLVWWSIGWSLAPLRMLSDAIRSRDINRLEPVDIGHVPIEVRPLVDAINLLLSRLLHSLERERAFTADAAHELKTPLAAIKVQAQVALAEPDPARQRLAMERVVQGVDRSARLAEQLLLLARLDMQEKMATAPLAPGAVAKSTLLANAGNAQQKNIRVTLNCDMRAEINAEPVLIGILFDNLLDNAIKYGSDGGTIEIAVRREKRQVLAPLKEPLKEPLQEPAKEPAREPLSERILVSVRDDGPGVAPADLARLTDRFFRATGNQATGSGLGLSIVARIAQHFGATVRFGTGLDGRGLAVDVSFPAYTPASVRSLKPAG</sequence>
<comment type="caution">
    <text evidence="16">The sequence shown here is derived from an EMBL/GenBank/DDBJ whole genome shotgun (WGS) entry which is preliminary data.</text>
</comment>
<dbReference type="Pfam" id="PF02518">
    <property type="entry name" value="HATPase_c"/>
    <property type="match status" value="1"/>
</dbReference>
<keyword evidence="7" id="KW-0547">Nucleotide-binding</keyword>
<feature type="domain" description="Histidine kinase" evidence="15">
    <location>
        <begin position="251"/>
        <end position="491"/>
    </location>
</feature>
<evidence type="ECO:0000256" key="1">
    <source>
        <dbReference type="ARBA" id="ARBA00000085"/>
    </source>
</evidence>
<dbReference type="RefSeq" id="WP_310065110.1">
    <property type="nucleotide sequence ID" value="NZ_JAVDQN010000001.1"/>
</dbReference>
<evidence type="ECO:0000256" key="8">
    <source>
        <dbReference type="ARBA" id="ARBA00022777"/>
    </source>
</evidence>
<evidence type="ECO:0000313" key="16">
    <source>
        <dbReference type="EMBL" id="MDR6373513.1"/>
    </source>
</evidence>
<feature type="region of interest" description="Disordered" evidence="13">
    <location>
        <begin position="70"/>
        <end position="89"/>
    </location>
</feature>
<evidence type="ECO:0000256" key="11">
    <source>
        <dbReference type="ARBA" id="ARBA00023012"/>
    </source>
</evidence>
<protein>
    <recommendedName>
        <fullName evidence="3">histidine kinase</fullName>
        <ecNumber evidence="3">2.7.13.3</ecNumber>
    </recommendedName>
</protein>
<evidence type="ECO:0000256" key="10">
    <source>
        <dbReference type="ARBA" id="ARBA00022989"/>
    </source>
</evidence>
<accession>A0ABU1KRD1</accession>
<keyword evidence="17" id="KW-1185">Reference proteome</keyword>
<dbReference type="InterPro" id="IPR004358">
    <property type="entry name" value="Sig_transdc_His_kin-like_C"/>
</dbReference>
<dbReference type="InterPro" id="IPR050428">
    <property type="entry name" value="TCS_sensor_his_kinase"/>
</dbReference>